<keyword evidence="1" id="KW-1133">Transmembrane helix</keyword>
<feature type="transmembrane region" description="Helical" evidence="1">
    <location>
        <begin position="12"/>
        <end position="34"/>
    </location>
</feature>
<evidence type="ECO:0000313" key="3">
    <source>
        <dbReference type="Proteomes" id="UP000002495"/>
    </source>
</evidence>
<evidence type="ECO:0000313" key="2">
    <source>
        <dbReference type="EMBL" id="AAP77882.1"/>
    </source>
</evidence>
<proteinExistence type="predicted"/>
<dbReference type="InterPro" id="IPR045584">
    <property type="entry name" value="Pilin-like"/>
</dbReference>
<dbReference type="AlphaFoldDB" id="Q7VGN5"/>
<keyword evidence="1" id="KW-0472">Membrane</keyword>
<dbReference type="RefSeq" id="WP_011116125.1">
    <property type="nucleotide sequence ID" value="NC_004917.1"/>
</dbReference>
<dbReference type="SUPFAM" id="SSF54523">
    <property type="entry name" value="Pili subunits"/>
    <property type="match status" value="1"/>
</dbReference>
<evidence type="ECO:0008006" key="4">
    <source>
        <dbReference type="Google" id="ProtNLM"/>
    </source>
</evidence>
<dbReference type="Proteomes" id="UP000002495">
    <property type="component" value="Chromosome"/>
</dbReference>
<name>Q7VGN5_HELHP</name>
<gene>
    <name evidence="2" type="ordered locus">HH_1285</name>
</gene>
<keyword evidence="1" id="KW-0812">Transmembrane</keyword>
<protein>
    <recommendedName>
        <fullName evidence="4">Prepilin-type N-terminal cleavage/methylation domain-containing protein</fullName>
    </recommendedName>
</protein>
<dbReference type="EMBL" id="AE017125">
    <property type="protein sequence ID" value="AAP77882.1"/>
    <property type="molecule type" value="Genomic_DNA"/>
</dbReference>
<dbReference type="NCBIfam" id="TIGR02532">
    <property type="entry name" value="IV_pilin_GFxxxE"/>
    <property type="match status" value="1"/>
</dbReference>
<dbReference type="OrthoDB" id="5349145at2"/>
<dbReference type="KEGG" id="hhe:HH_1285"/>
<sequence length="156" mass="17467">MRYAHYIRTKRGAFSMMELVFVIIILGILAAIALPRLSLTRSDAQLIAVENDIIGALNAIQREVFSQNIEPSTLDGVKMLELAGLSHSRWIAQNNGVRLAKNGVLDTQNDCITLMQENGKIIFFIQPKADSTLCTKLLERHKMRREVPLSTSNAIF</sequence>
<reference evidence="2 3" key="1">
    <citation type="journal article" date="2003" name="Proc. Natl. Acad. Sci. U.S.A.">
        <title>The complete genome sequence of the carcinogenic bacterium Helicobacter hepaticus.</title>
        <authorList>
            <person name="Suerbaum S."/>
            <person name="Josenhans C."/>
            <person name="Sterzenbach T."/>
            <person name="Drescher B."/>
            <person name="Brandt P."/>
            <person name="Bell M."/>
            <person name="Droege M."/>
            <person name="Fartmann B."/>
            <person name="Fischer H.-P."/>
            <person name="Ge Z."/>
            <person name="Hoerster A."/>
            <person name="Holland R."/>
            <person name="Klein K."/>
            <person name="Koenig J."/>
            <person name="Macko L."/>
            <person name="Mendz G.L."/>
            <person name="Nyakatura G."/>
            <person name="Schauer D.B."/>
            <person name="Shen Z."/>
            <person name="Weber J."/>
            <person name="Frosch M."/>
            <person name="Fox J.G."/>
        </authorList>
    </citation>
    <scope>NUCLEOTIDE SEQUENCE [LARGE SCALE GENOMIC DNA]</scope>
    <source>
        <strain evidence="3">ATCC 51449 / 3B1</strain>
    </source>
</reference>
<evidence type="ECO:0000256" key="1">
    <source>
        <dbReference type="SAM" id="Phobius"/>
    </source>
</evidence>
<dbReference type="Gene3D" id="3.30.700.10">
    <property type="entry name" value="Glycoprotein, Type 4 Pilin"/>
    <property type="match status" value="1"/>
</dbReference>
<keyword evidence="3" id="KW-1185">Reference proteome</keyword>
<dbReference type="STRING" id="235279.HH_1285"/>
<dbReference type="HOGENOM" id="CLU_1684139_0_0_7"/>
<dbReference type="InterPro" id="IPR012902">
    <property type="entry name" value="N_methyl_site"/>
</dbReference>
<dbReference type="eggNOG" id="COG2165">
    <property type="taxonomic scope" value="Bacteria"/>
</dbReference>
<organism evidence="2 3">
    <name type="scientific">Helicobacter hepaticus (strain ATCC 51449 / 3B1)</name>
    <dbReference type="NCBI Taxonomy" id="235279"/>
    <lineage>
        <taxon>Bacteria</taxon>
        <taxon>Pseudomonadati</taxon>
        <taxon>Campylobacterota</taxon>
        <taxon>Epsilonproteobacteria</taxon>
        <taxon>Campylobacterales</taxon>
        <taxon>Helicobacteraceae</taxon>
        <taxon>Helicobacter</taxon>
    </lineage>
</organism>
<accession>Q7VGN5</accession>